<keyword evidence="3" id="KW-1185">Reference proteome</keyword>
<sequence>MGIPQAGLIWRKASHSSAEGQNCVEVATLPGGGHAVRDSKDPDGSVLLFTPGEWNAFIKGVKDGEFG</sequence>
<dbReference type="Proteomes" id="UP001597097">
    <property type="component" value="Unassembled WGS sequence"/>
</dbReference>
<evidence type="ECO:0000313" key="3">
    <source>
        <dbReference type="Proteomes" id="UP001597097"/>
    </source>
</evidence>
<organism evidence="2 3">
    <name type="scientific">Nonomuraea guangzhouensis</name>
    <dbReference type="NCBI Taxonomy" id="1291555"/>
    <lineage>
        <taxon>Bacteria</taxon>
        <taxon>Bacillati</taxon>
        <taxon>Actinomycetota</taxon>
        <taxon>Actinomycetes</taxon>
        <taxon>Streptosporangiales</taxon>
        <taxon>Streptosporangiaceae</taxon>
        <taxon>Nonomuraea</taxon>
    </lineage>
</organism>
<accession>A0ABW4GUQ5</accession>
<proteinExistence type="predicted"/>
<dbReference type="Pfam" id="PF04149">
    <property type="entry name" value="DUF397"/>
    <property type="match status" value="1"/>
</dbReference>
<comment type="caution">
    <text evidence="2">The sequence shown here is derived from an EMBL/GenBank/DDBJ whole genome shotgun (WGS) entry which is preliminary data.</text>
</comment>
<feature type="domain" description="DUF397" evidence="1">
    <location>
        <begin position="10"/>
        <end position="62"/>
    </location>
</feature>
<dbReference type="EMBL" id="JBHUCM010000057">
    <property type="protein sequence ID" value="MFD1546183.1"/>
    <property type="molecule type" value="Genomic_DNA"/>
</dbReference>
<dbReference type="InterPro" id="IPR007278">
    <property type="entry name" value="DUF397"/>
</dbReference>
<protein>
    <submittedName>
        <fullName evidence="2">DUF397 domain-containing protein</fullName>
    </submittedName>
</protein>
<reference evidence="3" key="1">
    <citation type="journal article" date="2019" name="Int. J. Syst. Evol. Microbiol.">
        <title>The Global Catalogue of Microorganisms (GCM) 10K type strain sequencing project: providing services to taxonomists for standard genome sequencing and annotation.</title>
        <authorList>
            <consortium name="The Broad Institute Genomics Platform"/>
            <consortium name="The Broad Institute Genome Sequencing Center for Infectious Disease"/>
            <person name="Wu L."/>
            <person name="Ma J."/>
        </authorList>
    </citation>
    <scope>NUCLEOTIDE SEQUENCE [LARGE SCALE GENOMIC DNA]</scope>
    <source>
        <strain evidence="3">CGMCC 1.15399</strain>
    </source>
</reference>
<dbReference type="RefSeq" id="WP_219538002.1">
    <property type="nucleotide sequence ID" value="NZ_JAHKRM010000043.1"/>
</dbReference>
<evidence type="ECO:0000259" key="1">
    <source>
        <dbReference type="Pfam" id="PF04149"/>
    </source>
</evidence>
<gene>
    <name evidence="2" type="ORF">ACFSJ0_54750</name>
</gene>
<evidence type="ECO:0000313" key="2">
    <source>
        <dbReference type="EMBL" id="MFD1546183.1"/>
    </source>
</evidence>
<name>A0ABW4GUQ5_9ACTN</name>